<dbReference type="OrthoDB" id="9804441at2"/>
<comment type="subunit">
    <text evidence="14">Monomer.</text>
</comment>
<feature type="binding site" evidence="14">
    <location>
        <begin position="312"/>
        <end position="323"/>
    </location>
    <ligand>
        <name>ATP</name>
        <dbReference type="ChEBI" id="CHEBI:30616"/>
    </ligand>
</feature>
<evidence type="ECO:0000256" key="5">
    <source>
        <dbReference type="ARBA" id="ARBA00022598"/>
    </source>
</evidence>
<dbReference type="Pfam" id="PF02769">
    <property type="entry name" value="AIRS_C"/>
    <property type="match status" value="2"/>
</dbReference>
<dbReference type="GO" id="GO:0005737">
    <property type="term" value="C:cytoplasm"/>
    <property type="evidence" value="ECO:0007669"/>
    <property type="project" value="UniProtKB-SubCell"/>
</dbReference>
<feature type="binding site" evidence="14">
    <location>
        <position position="687"/>
    </location>
    <ligand>
        <name>Mg(2+)</name>
        <dbReference type="ChEBI" id="CHEBI:18420"/>
    </ligand>
</feature>
<feature type="active site" description="Nucleophile" evidence="14">
    <location>
        <position position="1169"/>
    </location>
</feature>
<dbReference type="Pfam" id="PF18072">
    <property type="entry name" value="FGAR-AT_linker"/>
    <property type="match status" value="1"/>
</dbReference>
<sequence>MSQLIKLRGRNALSSFRLEKLMSVLSLNAPNISRVHAEYWYFASVERSLSQSERLTLEKILTYGPADQVEEPAGEHILVVPRFGTISPWSSKATDIARHCGLEAIERIERGVAFYVQTGNGQPLSAQDKAVLLPLIHDRMTEIALSDMDEISRLFEHCQPVPLNTVDILGGGTEALVEANKELGLALSQDEIDYLVQNFTRISRNPTDVELMMFAQANSEHCRHKIFNADWVIDGEQQEHSLFGMIRNTHALHPKGTVVAYSDNSSVIEGAEIDRFYPASVDHKYGYVKDMTHILMKVETHNHPTAISPFPGAATGSGGEIRDEGATGTGSKPKAGLGGFSVSNLNIPDFQQPWEAYQDKLGSAYGKPSRIASALQIMLEGPIGAAAFNNEFGRPNLAGYFRTYEEEVAGEMRGYHKPIMLAGGVGNISDGHAFKYEFAAGTLLIQLGGPGMLIGLGGGAASSMDTGSNAENLDFDSVQRGNPEMQRRAQEVIDRCWQMAEANPILSIHDVGAGGISNALPELVHGAGKGGHFQLRDVPNEEPGMSPMQIWSNESQERYVLAIAPESLDLFKQMCERERCPFAVIGHATDDNQLVVADSHYGNNPVAMDLSVLLGKPPKMTRNVTHVRRGIAPVSFAGIDLVEAVYRVMMLPVVANKTFLISIGDRTVGGMTARDQMVGPWQIPVADVAVTTMGYHTNQGEVFAMGERAPVALINPAASGRMAIGEAITNIAAALIDDISDIKLSANWMAPAGHPGEDAALFDTVKAVGMELCPKLGISIPVGKDSMSMKTAWNEGDTKKEVTAPLSLIISAFAPTTDARKTLTPQLRTDLGDTDLILIDLGSGRNRLGGSAFAQVYKQTGNIAPDVTSPEKLKAFFSAVQQLNRDGKILAYHDRSDGGLFVTLCEMAFAGHVGLTVDVDELCYEQLRTDVERRGKAEISVPAGKYSEHIFDVLFNEELGAVLQVKRSDTPTVMEAFFSADLRSELHVFGSLNKEDKIKVMRNESEILSGNRVDLQRAWSETTYQMQKLRDNPECAQQEYDRILDATDPGLHANLSFDINEDIAAPFIHSAIRPRMAILREQGVNGQVEMAAAFDRAGFEAVDVHMSDIIAGRVTLKDFKGFVACGGFSYGDVLGAGEGWAKSILFNAKARVEFEAFFKRNDSFALGVCNGCQMMSNLHEIIPGAESWPHFVRNKSEQFEARYVMVEIPQSPSLFFDGMAGSRMPIVVAHGEGYPEFSSADQMKQAMVAMRYVDNYDKTAETYPLNPNGAADGITGLTTPDGRFTIMMPHPERVFRTVQHSWHPDNWLEDGPWMRMFRNARKWVG</sequence>
<dbReference type="GO" id="GO:0046872">
    <property type="term" value="F:metal ion binding"/>
    <property type="evidence" value="ECO:0007669"/>
    <property type="project" value="UniProtKB-KW"/>
</dbReference>
<dbReference type="Pfam" id="PF18076">
    <property type="entry name" value="FGAR-AT_N"/>
    <property type="match status" value="1"/>
</dbReference>
<reference evidence="20 21" key="1">
    <citation type="submission" date="2019-03" db="EMBL/GenBank/DDBJ databases">
        <title>Genomic Encyclopedia of Type Strains, Phase IV (KMG-IV): sequencing the most valuable type-strain genomes for metagenomic binning, comparative biology and taxonomic classification.</title>
        <authorList>
            <person name="Goeker M."/>
        </authorList>
    </citation>
    <scope>NUCLEOTIDE SEQUENCE [LARGE SCALE GENOMIC DNA]</scope>
    <source>
        <strain evidence="20 21">DSM 100309</strain>
    </source>
</reference>
<evidence type="ECO:0000256" key="4">
    <source>
        <dbReference type="ARBA" id="ARBA00022490"/>
    </source>
</evidence>
<dbReference type="InterPro" id="IPR036676">
    <property type="entry name" value="PurM-like_C_sf"/>
</dbReference>
<evidence type="ECO:0000256" key="9">
    <source>
        <dbReference type="ARBA" id="ARBA00022840"/>
    </source>
</evidence>
<dbReference type="GO" id="GO:0004642">
    <property type="term" value="F:phosphoribosylformylglycinamidine synthase activity"/>
    <property type="evidence" value="ECO:0007669"/>
    <property type="project" value="UniProtKB-UniRule"/>
</dbReference>
<dbReference type="SUPFAM" id="SSF55326">
    <property type="entry name" value="PurM N-terminal domain-like"/>
    <property type="match status" value="2"/>
</dbReference>
<dbReference type="InterPro" id="IPR036604">
    <property type="entry name" value="PurS-like_sf"/>
</dbReference>
<organism evidence="20 21">
    <name type="scientific">Sulfurirhabdus autotrophica</name>
    <dbReference type="NCBI Taxonomy" id="1706046"/>
    <lineage>
        <taxon>Bacteria</taxon>
        <taxon>Pseudomonadati</taxon>
        <taxon>Pseudomonadota</taxon>
        <taxon>Betaproteobacteria</taxon>
        <taxon>Nitrosomonadales</taxon>
        <taxon>Sulfuricellaceae</taxon>
        <taxon>Sulfurirhabdus</taxon>
    </lineage>
</organism>
<feature type="binding site" evidence="14">
    <location>
        <position position="730"/>
    </location>
    <ligand>
        <name>Mg(2+)</name>
        <dbReference type="ChEBI" id="CHEBI:18420"/>
    </ligand>
</feature>
<keyword evidence="8 14" id="KW-0658">Purine biosynthesis</keyword>
<gene>
    <name evidence="14" type="primary">purL</name>
    <name evidence="20" type="ORF">EDC63_10678</name>
</gene>
<evidence type="ECO:0000256" key="3">
    <source>
        <dbReference type="ARBA" id="ARBA00008608"/>
    </source>
</evidence>
<name>A0A4R3Y4S5_9PROT</name>
<dbReference type="Gene3D" id="1.10.8.750">
    <property type="entry name" value="Phosphoribosylformylglycinamidine synthase, linker domain"/>
    <property type="match status" value="1"/>
</dbReference>
<dbReference type="Pfam" id="PF22689">
    <property type="entry name" value="FGAR-AT_PurM_N-like"/>
    <property type="match status" value="1"/>
</dbReference>
<proteinExistence type="inferred from homology"/>
<comment type="caution">
    <text evidence="20">The sequence shown here is derived from an EMBL/GenBank/DDBJ whole genome shotgun (WGS) entry which is preliminary data.</text>
</comment>
<dbReference type="NCBIfam" id="NF003672">
    <property type="entry name" value="PRK05297.1"/>
    <property type="match status" value="1"/>
</dbReference>
<comment type="caution">
    <text evidence="14">Lacks conserved residue(s) required for the propagation of feature annotation.</text>
</comment>
<dbReference type="FunFam" id="3.40.50.880:FF:000008">
    <property type="entry name" value="Phosphoribosylformylglycinamidine synthase"/>
    <property type="match status" value="1"/>
</dbReference>
<feature type="active site" evidence="14">
    <location>
        <position position="1292"/>
    </location>
</feature>
<comment type="function">
    <text evidence="13 14">Phosphoribosylformylglycinamidine synthase involved in the purines biosynthetic pathway. Catalyzes the ATP-dependent conversion of formylglycinamide ribonucleotide (FGAR) and glutamine to yield formylglycinamidine ribonucleotide (FGAM) and glutamate.</text>
</comment>
<feature type="domain" description="Phosphoribosylformylglycinamidine synthase N-terminal" evidence="18">
    <location>
        <begin position="38"/>
        <end position="155"/>
    </location>
</feature>
<feature type="domain" description="Phosphoribosylformylglycinamidine synthase linker" evidence="17">
    <location>
        <begin position="176"/>
        <end position="225"/>
    </location>
</feature>
<feature type="active site" evidence="14">
    <location>
        <position position="1290"/>
    </location>
</feature>
<evidence type="ECO:0000256" key="11">
    <source>
        <dbReference type="ARBA" id="ARBA00022962"/>
    </source>
</evidence>
<comment type="subcellular location">
    <subcellularLocation>
        <location evidence="1 14">Cytoplasm</location>
    </subcellularLocation>
</comment>
<evidence type="ECO:0000313" key="20">
    <source>
        <dbReference type="EMBL" id="TCV86717.1"/>
    </source>
</evidence>
<evidence type="ECO:0000259" key="16">
    <source>
        <dbReference type="Pfam" id="PF02769"/>
    </source>
</evidence>
<dbReference type="Gene3D" id="3.40.50.880">
    <property type="match status" value="1"/>
</dbReference>
<dbReference type="FunFam" id="3.90.650.10:FF:000002">
    <property type="entry name" value="Phosphoribosylformylglycinamidine synthase"/>
    <property type="match status" value="1"/>
</dbReference>
<dbReference type="Proteomes" id="UP000295367">
    <property type="component" value="Unassembled WGS sequence"/>
</dbReference>
<dbReference type="FunFam" id="1.10.8.750:FF:000002">
    <property type="entry name" value="Phosphoribosylformylglycinamidine synthase"/>
    <property type="match status" value="1"/>
</dbReference>
<evidence type="ECO:0000256" key="10">
    <source>
        <dbReference type="ARBA" id="ARBA00022842"/>
    </source>
</evidence>
<feature type="binding site" evidence="14">
    <location>
        <position position="726"/>
    </location>
    <ligand>
        <name>Mg(2+)</name>
        <dbReference type="ChEBI" id="CHEBI:18420"/>
    </ligand>
</feature>
<dbReference type="PANTHER" id="PTHR10099">
    <property type="entry name" value="PHOSPHORIBOSYLFORMYLGLYCINAMIDINE SYNTHASE"/>
    <property type="match status" value="1"/>
</dbReference>
<evidence type="ECO:0000259" key="17">
    <source>
        <dbReference type="Pfam" id="PF18072"/>
    </source>
</evidence>
<dbReference type="InterPro" id="IPR010073">
    <property type="entry name" value="PurL_large"/>
</dbReference>
<feature type="domain" description="FGAR-AT PurM N-terminal-like" evidence="19">
    <location>
        <begin position="656"/>
        <end position="815"/>
    </location>
</feature>
<keyword evidence="5 14" id="KW-0436">Ligase</keyword>
<evidence type="ECO:0000259" key="18">
    <source>
        <dbReference type="Pfam" id="PF18076"/>
    </source>
</evidence>
<dbReference type="CDD" id="cd02204">
    <property type="entry name" value="PurL_repeat2"/>
    <property type="match status" value="1"/>
</dbReference>
<dbReference type="SUPFAM" id="SSF109736">
    <property type="entry name" value="FGAM synthase PurL, linker domain"/>
    <property type="match status" value="1"/>
</dbReference>
<keyword evidence="7 14" id="KW-0547">Nucleotide-binding</keyword>
<keyword evidence="21" id="KW-1185">Reference proteome</keyword>
<dbReference type="RefSeq" id="WP_124948139.1">
    <property type="nucleotide sequence ID" value="NZ_BHVT01000076.1"/>
</dbReference>
<evidence type="ECO:0000256" key="6">
    <source>
        <dbReference type="ARBA" id="ARBA00022723"/>
    </source>
</evidence>
<evidence type="ECO:0000256" key="13">
    <source>
        <dbReference type="ARBA" id="ARBA00057317"/>
    </source>
</evidence>
<evidence type="ECO:0000259" key="19">
    <source>
        <dbReference type="Pfam" id="PF22689"/>
    </source>
</evidence>
<evidence type="ECO:0000256" key="2">
    <source>
        <dbReference type="ARBA" id="ARBA00004920"/>
    </source>
</evidence>
<dbReference type="EC" id="6.3.5.3" evidence="14"/>
<dbReference type="FunFam" id="3.30.1330.10:FF:000002">
    <property type="entry name" value="Phosphoribosylformylglycinamidine synthase"/>
    <property type="match status" value="1"/>
</dbReference>
<dbReference type="FunFam" id="3.30.1330.10:FF:000005">
    <property type="entry name" value="Phosphoribosylformylglycinamidine synthase"/>
    <property type="match status" value="1"/>
</dbReference>
<evidence type="ECO:0000256" key="15">
    <source>
        <dbReference type="SAM" id="MobiDB-lite"/>
    </source>
</evidence>
<feature type="binding site" evidence="14">
    <location>
        <position position="686"/>
    </location>
    <ligand>
        <name>ATP</name>
        <dbReference type="ChEBI" id="CHEBI:30616"/>
    </ligand>
</feature>
<feature type="binding site" evidence="14">
    <location>
        <position position="894"/>
    </location>
    <ligand>
        <name>Mg(2+)</name>
        <dbReference type="ChEBI" id="CHEBI:18420"/>
    </ligand>
</feature>
<keyword evidence="6 14" id="KW-0479">Metal-binding</keyword>
<protein>
    <recommendedName>
        <fullName evidence="14">Phosphoribosylformylglycinamidine synthase</fullName>
        <shortName evidence="14">FGAM synthase</shortName>
        <shortName evidence="14">FGAMS</shortName>
        <ecNumber evidence="14">6.3.5.3</ecNumber>
    </recommendedName>
    <alternativeName>
        <fullName evidence="14">Formylglycinamide ribonucleotide amidotransferase</fullName>
        <shortName evidence="14">FGAR amidotransferase</shortName>
        <shortName evidence="14">FGAR-AT</shortName>
    </alternativeName>
</protein>
<dbReference type="EMBL" id="SMCO01000006">
    <property type="protein sequence ID" value="TCV86717.1"/>
    <property type="molecule type" value="Genomic_DNA"/>
</dbReference>
<dbReference type="Pfam" id="PF13507">
    <property type="entry name" value="GATase_5"/>
    <property type="match status" value="1"/>
</dbReference>
<dbReference type="InterPro" id="IPR055181">
    <property type="entry name" value="FGAR-AT_PurM_N-like"/>
</dbReference>
<feature type="domain" description="PurM-like C-terminal" evidence="16">
    <location>
        <begin position="841"/>
        <end position="1000"/>
    </location>
</feature>
<dbReference type="SMART" id="SM01211">
    <property type="entry name" value="GATase_5"/>
    <property type="match status" value="1"/>
</dbReference>
<dbReference type="UniPathway" id="UPA00074">
    <property type="reaction ID" value="UER00128"/>
</dbReference>
<evidence type="ECO:0000256" key="7">
    <source>
        <dbReference type="ARBA" id="ARBA00022741"/>
    </source>
</evidence>
<keyword evidence="11 14" id="KW-0315">Glutamine amidotransferase</keyword>
<dbReference type="InterPro" id="IPR010918">
    <property type="entry name" value="PurM-like_C_dom"/>
</dbReference>
<dbReference type="HAMAP" id="MF_00419">
    <property type="entry name" value="PurL_1"/>
    <property type="match status" value="1"/>
</dbReference>
<dbReference type="InterPro" id="IPR029062">
    <property type="entry name" value="Class_I_gatase-like"/>
</dbReference>
<dbReference type="PROSITE" id="PS51273">
    <property type="entry name" value="GATASE_TYPE_1"/>
    <property type="match status" value="1"/>
</dbReference>
<evidence type="ECO:0000256" key="12">
    <source>
        <dbReference type="ARBA" id="ARBA00052585"/>
    </source>
</evidence>
<dbReference type="PANTHER" id="PTHR10099:SF1">
    <property type="entry name" value="PHOSPHORIBOSYLFORMYLGLYCINAMIDINE SYNTHASE"/>
    <property type="match status" value="1"/>
</dbReference>
<comment type="catalytic activity">
    <reaction evidence="12 14">
        <text>N(2)-formyl-N(1)-(5-phospho-beta-D-ribosyl)glycinamide + L-glutamine + ATP + H2O = 2-formamido-N(1)-(5-O-phospho-beta-D-ribosyl)acetamidine + L-glutamate + ADP + phosphate + H(+)</text>
        <dbReference type="Rhea" id="RHEA:17129"/>
        <dbReference type="ChEBI" id="CHEBI:15377"/>
        <dbReference type="ChEBI" id="CHEBI:15378"/>
        <dbReference type="ChEBI" id="CHEBI:29985"/>
        <dbReference type="ChEBI" id="CHEBI:30616"/>
        <dbReference type="ChEBI" id="CHEBI:43474"/>
        <dbReference type="ChEBI" id="CHEBI:58359"/>
        <dbReference type="ChEBI" id="CHEBI:147286"/>
        <dbReference type="ChEBI" id="CHEBI:147287"/>
        <dbReference type="ChEBI" id="CHEBI:456216"/>
        <dbReference type="EC" id="6.3.5.3"/>
    </reaction>
</comment>
<dbReference type="CDD" id="cd01740">
    <property type="entry name" value="GATase1_FGAR_AT"/>
    <property type="match status" value="1"/>
</dbReference>
<keyword evidence="4 14" id="KW-0963">Cytoplasm</keyword>
<dbReference type="GO" id="GO:0005524">
    <property type="term" value="F:ATP binding"/>
    <property type="evidence" value="ECO:0007669"/>
    <property type="project" value="UniProtKB-UniRule"/>
</dbReference>
<dbReference type="InterPro" id="IPR041609">
    <property type="entry name" value="PurL_linker"/>
</dbReference>
<dbReference type="SUPFAM" id="SSF56042">
    <property type="entry name" value="PurM C-terminal domain-like"/>
    <property type="match status" value="2"/>
</dbReference>
<accession>A0A4R3Y4S5</accession>
<evidence type="ECO:0000256" key="14">
    <source>
        <dbReference type="HAMAP-Rule" id="MF_00419"/>
    </source>
</evidence>
<dbReference type="NCBIfam" id="TIGR01735">
    <property type="entry name" value="FGAM_synt"/>
    <property type="match status" value="1"/>
</dbReference>
<feature type="binding site" evidence="14">
    <location>
        <position position="896"/>
    </location>
    <ligand>
        <name>ATP</name>
        <dbReference type="ChEBI" id="CHEBI:30616"/>
    </ligand>
</feature>
<keyword evidence="10 14" id="KW-0460">Magnesium</keyword>
<comment type="similarity">
    <text evidence="3 14">In the N-terminal section; belongs to the FGAMS family.</text>
</comment>
<comment type="pathway">
    <text evidence="2 14">Purine metabolism; IMP biosynthesis via de novo pathway; 5-amino-1-(5-phospho-D-ribosyl)imidazole from N(2)-formyl-N(1)-(5-phospho-D-ribosyl)glycinamide: step 1/2.</text>
</comment>
<evidence type="ECO:0000256" key="1">
    <source>
        <dbReference type="ARBA" id="ARBA00004496"/>
    </source>
</evidence>
<dbReference type="CDD" id="cd02203">
    <property type="entry name" value="PurL_repeat1"/>
    <property type="match status" value="1"/>
</dbReference>
<dbReference type="SUPFAM" id="SSF52317">
    <property type="entry name" value="Class I glutamine amidotransferase-like"/>
    <property type="match status" value="1"/>
</dbReference>
<dbReference type="GO" id="GO:0006189">
    <property type="term" value="P:'de novo' IMP biosynthetic process"/>
    <property type="evidence" value="ECO:0007669"/>
    <property type="project" value="UniProtKB-UniRule"/>
</dbReference>
<evidence type="ECO:0000313" key="21">
    <source>
        <dbReference type="Proteomes" id="UP000295367"/>
    </source>
</evidence>
<feature type="region of interest" description="Disordered" evidence="15">
    <location>
        <begin position="310"/>
        <end position="333"/>
    </location>
</feature>
<dbReference type="InterPro" id="IPR036921">
    <property type="entry name" value="PurM-like_N_sf"/>
</dbReference>
<dbReference type="InterPro" id="IPR040707">
    <property type="entry name" value="FGAR-AT_N"/>
</dbReference>
<keyword evidence="9 14" id="KW-0067">ATP-binding</keyword>
<dbReference type="Gene3D" id="3.30.1330.10">
    <property type="entry name" value="PurM-like, N-terminal domain"/>
    <property type="match status" value="2"/>
</dbReference>
<dbReference type="SUPFAM" id="SSF82697">
    <property type="entry name" value="PurS-like"/>
    <property type="match status" value="1"/>
</dbReference>
<dbReference type="Gene3D" id="3.90.650.10">
    <property type="entry name" value="PurM-like C-terminal domain"/>
    <property type="match status" value="2"/>
</dbReference>
<evidence type="ECO:0000256" key="8">
    <source>
        <dbReference type="ARBA" id="ARBA00022755"/>
    </source>
</evidence>
<feature type="domain" description="PurM-like C-terminal" evidence="16">
    <location>
        <begin position="440"/>
        <end position="596"/>
    </location>
</feature>